<evidence type="ECO:0000313" key="3">
    <source>
        <dbReference type="Proteomes" id="UP000192418"/>
    </source>
</evidence>
<keyword evidence="1" id="KW-0812">Transmembrane</keyword>
<dbReference type="Proteomes" id="UP000192418">
    <property type="component" value="Unassembled WGS sequence"/>
</dbReference>
<name>A0A1W2B985_9BACT</name>
<dbReference type="RefSeq" id="WP_084068368.1">
    <property type="nucleotide sequence ID" value="NZ_FWXY01000007.1"/>
</dbReference>
<keyword evidence="1" id="KW-0472">Membrane</keyword>
<evidence type="ECO:0000256" key="1">
    <source>
        <dbReference type="SAM" id="Phobius"/>
    </source>
</evidence>
<dbReference type="AlphaFoldDB" id="A0A1W2B985"/>
<dbReference type="EMBL" id="FWXY01000007">
    <property type="protein sequence ID" value="SMC69496.1"/>
    <property type="molecule type" value="Genomic_DNA"/>
</dbReference>
<accession>A0A1W2B985</accession>
<organism evidence="2 3">
    <name type="scientific">Desulfocicer vacuolatum DSM 3385</name>
    <dbReference type="NCBI Taxonomy" id="1121400"/>
    <lineage>
        <taxon>Bacteria</taxon>
        <taxon>Pseudomonadati</taxon>
        <taxon>Thermodesulfobacteriota</taxon>
        <taxon>Desulfobacteria</taxon>
        <taxon>Desulfobacterales</taxon>
        <taxon>Desulfobacteraceae</taxon>
        <taxon>Desulfocicer</taxon>
    </lineage>
</organism>
<gene>
    <name evidence="2" type="ORF">SAMN02746065_107154</name>
</gene>
<protein>
    <submittedName>
        <fullName evidence="2">Uncharacterized protein</fullName>
    </submittedName>
</protein>
<reference evidence="2 3" key="1">
    <citation type="submission" date="2017-04" db="EMBL/GenBank/DDBJ databases">
        <authorList>
            <person name="Afonso C.L."/>
            <person name="Miller P.J."/>
            <person name="Scott M.A."/>
            <person name="Spackman E."/>
            <person name="Goraichik I."/>
            <person name="Dimitrov K.M."/>
            <person name="Suarez D.L."/>
            <person name="Swayne D.E."/>
        </authorList>
    </citation>
    <scope>NUCLEOTIDE SEQUENCE [LARGE SCALE GENOMIC DNA]</scope>
    <source>
        <strain evidence="2 3">DSM 3385</strain>
    </source>
</reference>
<dbReference type="STRING" id="1121400.SAMN02746065_107154"/>
<keyword evidence="3" id="KW-1185">Reference proteome</keyword>
<feature type="transmembrane region" description="Helical" evidence="1">
    <location>
        <begin position="21"/>
        <end position="40"/>
    </location>
</feature>
<sequence>MKIITVFFKKIQSFLFKFLQTRVIVLIITNCAVLLIVELSDIVKDTIKNMNQAFLIQLYTIEGWLFEKVHNGFTFFEEILNTFKEKVESALNVLLPDEFTIILNLIQFGAWLDLCVQSLVSNTKNSIGIVVSQTVAPFLILTGEAIETITTLTTAFTTIEQGINQTTTQWYEFIKNELTLAKTTYNGHINNFINAVYAGFAWYNEGVNAIEIAATDEKTIIEGHNQTAQGIIDDILVLVEQCQGSGDGANQTIESISELLNGISPVSTTPLDIDYNQYRLSLLAPDVFEFNPTMPDWQIDLAPARSCLIALETRINDLNDNLTSLPQTLSDDFINQFPQVFQSELIGEIRPLIVLAMTQLFIQKKNALMTHISGVKTDLMTYQNDIQLKIMEKANEIIGNIEKVELNLVEKVPELLTPTIERYVEKVATAIEKAKEEISHEDVNIMDFIPDLEKIEQIMATFEEIDRFSHQKPGKVSPLKHKFIIQDVYRLLCNNFFRVERMAILFALAPGDLQVETSDIVNLLLELQE</sequence>
<evidence type="ECO:0000313" key="2">
    <source>
        <dbReference type="EMBL" id="SMC69496.1"/>
    </source>
</evidence>
<keyword evidence="1" id="KW-1133">Transmembrane helix</keyword>
<dbReference type="OrthoDB" id="9819510at2"/>
<proteinExistence type="predicted"/>